<protein>
    <submittedName>
        <fullName evidence="1">Uncharacterized protein</fullName>
    </submittedName>
</protein>
<keyword evidence="2" id="KW-1185">Reference proteome</keyword>
<sequence length="190" mass="21358">MRSTFTGKINAGLIFTAVSILSKKFKVVNLPVCVDFDHVFDPSNPTRCIVRSNVENPTENLFYVTKPSQSILNQVEAKLIPNGKYYSFLPCKSVEVENSNTFANNLSVFVFFVSQEDETDEMVATVRSLYDSLGVVYSQQVCENNKSCVDFIINGICVCRVESFWLHDTYVTVAEVISEPRFSHAVSLII</sequence>
<name>A0A1D7XF95_9CAUD</name>
<dbReference type="EMBL" id="KX552041">
    <property type="protein sequence ID" value="AOQ27213.1"/>
    <property type="molecule type" value="Genomic_DNA"/>
</dbReference>
<accession>A0A1D7XF95</accession>
<evidence type="ECO:0000313" key="2">
    <source>
        <dbReference type="Proteomes" id="UP000225358"/>
    </source>
</evidence>
<dbReference type="Proteomes" id="UP000225358">
    <property type="component" value="Segment"/>
</dbReference>
<evidence type="ECO:0000313" key="1">
    <source>
        <dbReference type="EMBL" id="AOQ27213.1"/>
    </source>
</evidence>
<proteinExistence type="predicted"/>
<reference evidence="1" key="1">
    <citation type="submission" date="2017-02" db="EMBL/GenBank/DDBJ databases">
        <title>Complete genome sequence of two Escherichia coli phages, vB_EcoM_ ESCO5 and vB_EcoM_ESCO13, which are related to phAPEC8.</title>
        <authorList>
            <person name="Trotereau A."/>
            <person name="Gonnet M."/>
            <person name="Viardot A."/>
            <person name="Lalmanach A.-C."/>
            <person name="Guabiraba R."/>
            <person name="Chanteloup N."/>
            <person name="Schouler C."/>
        </authorList>
    </citation>
    <scope>NUCLEOTIDE SEQUENCE [LARGE SCALE GENOMIC DNA]</scope>
</reference>
<gene>
    <name evidence="1" type="ORF">ESCO13_00088</name>
</gene>
<organism evidence="1 2">
    <name type="scientific">Escherichia phage ESCO13</name>
    <dbReference type="NCBI Taxonomy" id="1881104"/>
    <lineage>
        <taxon>Viruses</taxon>
        <taxon>Duplodnaviria</taxon>
        <taxon>Heunggongvirae</taxon>
        <taxon>Uroviricota</taxon>
        <taxon>Caudoviricetes</taxon>
        <taxon>Stephanstirmvirinae</taxon>
        <taxon>Phapecoctavirus</taxon>
        <taxon>Phapecoctavirus ESCO13</taxon>
    </lineage>
</organism>